<protein>
    <recommendedName>
        <fullName evidence="2">Protein kinase domain-containing protein</fullName>
    </recommendedName>
</protein>
<reference evidence="3" key="1">
    <citation type="submission" date="2021-09" db="EMBL/GenBank/DDBJ databases">
        <title>The genome of Mauremys mutica provides insights into the evolution of semi-aquatic lifestyle.</title>
        <authorList>
            <person name="Gong S."/>
            <person name="Gao Y."/>
        </authorList>
    </citation>
    <scope>NUCLEOTIDE SEQUENCE</scope>
    <source>
        <strain evidence="3">MM-2020</strain>
        <tissue evidence="3">Muscle</tissue>
    </source>
</reference>
<feature type="domain" description="Protein kinase" evidence="2">
    <location>
        <begin position="189"/>
        <end position="517"/>
    </location>
</feature>
<feature type="compositionally biased region" description="Polar residues" evidence="1">
    <location>
        <begin position="145"/>
        <end position="162"/>
    </location>
</feature>
<dbReference type="PROSITE" id="PS00109">
    <property type="entry name" value="PROTEIN_KINASE_TYR"/>
    <property type="match status" value="1"/>
</dbReference>
<name>A0A9D4B8R0_9SAUR</name>
<dbReference type="InterPro" id="IPR050235">
    <property type="entry name" value="CK1_Ser-Thr_kinase"/>
</dbReference>
<organism evidence="3 4">
    <name type="scientific">Mauremys mutica</name>
    <name type="common">yellowpond turtle</name>
    <dbReference type="NCBI Taxonomy" id="74926"/>
    <lineage>
        <taxon>Eukaryota</taxon>
        <taxon>Metazoa</taxon>
        <taxon>Chordata</taxon>
        <taxon>Craniata</taxon>
        <taxon>Vertebrata</taxon>
        <taxon>Euteleostomi</taxon>
        <taxon>Archelosauria</taxon>
        <taxon>Testudinata</taxon>
        <taxon>Testudines</taxon>
        <taxon>Cryptodira</taxon>
        <taxon>Durocryptodira</taxon>
        <taxon>Testudinoidea</taxon>
        <taxon>Geoemydidae</taxon>
        <taxon>Geoemydinae</taxon>
        <taxon>Mauremys</taxon>
    </lineage>
</organism>
<dbReference type="SUPFAM" id="SSF56112">
    <property type="entry name" value="Protein kinase-like (PK-like)"/>
    <property type="match status" value="1"/>
</dbReference>
<keyword evidence="4" id="KW-1185">Reference proteome</keyword>
<proteinExistence type="predicted"/>
<dbReference type="GO" id="GO:0004672">
    <property type="term" value="F:protein kinase activity"/>
    <property type="evidence" value="ECO:0007669"/>
    <property type="project" value="InterPro"/>
</dbReference>
<dbReference type="PROSITE" id="PS50011">
    <property type="entry name" value="PROTEIN_KINASE_DOM"/>
    <property type="match status" value="1"/>
</dbReference>
<accession>A0A9D4B8R0</accession>
<feature type="region of interest" description="Disordered" evidence="1">
    <location>
        <begin position="110"/>
        <end position="174"/>
    </location>
</feature>
<dbReference type="InterPro" id="IPR008266">
    <property type="entry name" value="Tyr_kinase_AS"/>
</dbReference>
<gene>
    <name evidence="3" type="ORF">KIL84_014890</name>
</gene>
<dbReference type="AlphaFoldDB" id="A0A9D4B8R0"/>
<dbReference type="SMART" id="SM00220">
    <property type="entry name" value="S_TKc"/>
    <property type="match status" value="1"/>
</dbReference>
<dbReference type="EMBL" id="JAHDVG010000465">
    <property type="protein sequence ID" value="KAH1184274.1"/>
    <property type="molecule type" value="Genomic_DNA"/>
</dbReference>
<feature type="compositionally biased region" description="Low complexity" evidence="1">
    <location>
        <begin position="10"/>
        <end position="40"/>
    </location>
</feature>
<dbReference type="InterPro" id="IPR000719">
    <property type="entry name" value="Prot_kinase_dom"/>
</dbReference>
<sequence>MGRRGRGGRRLPLLAERAGAGRRAIPAARPSPAAAAPRGVSRPRRPRRQASCAARDGAAHGMINFCPQCGQKVETAFHFCPVCGNKLPKEDNEEPMQLTPDASLSSLKALRQNEPVPETRKTVEWISSEKIPASTSTEEEVRSPQAASPSTKVASKAKFSSRSPRRLKSTSVAPLPEGKILTDQNSKQWKLGKLLNQSVCGLMYEAQSASGACPQKQRYFLKLDAKDGRIYNEQIFLQRAAKKITVDKWKRMHSVPLLGIPNCIGFGLHESNYRFLVFPELGRTVQSILDDGTNLLTEKPVFQIAIRVLDSLEYIHGNEYVHGDITAENIYVNPDDLTEVTLAGYCFAFRYCPGGKHVAQHEGSRTPHEGTIEFMSLDGHRGAAAPLLPQSPHDSGRSVTWWENVSIPCKVVVTQPWRGVEIQDRPSRRSDLQSLGYCMVKWLCGVLPWTDDLADVHKVMEQKERYKTDVVGLLRLCFGRKPIPDALHNYLQQALALAFEEEPDYEALRKLLGKPLEMKRASAYDSVDLKVVP</sequence>
<feature type="region of interest" description="Disordered" evidence="1">
    <location>
        <begin position="1"/>
        <end position="50"/>
    </location>
</feature>
<evidence type="ECO:0000256" key="1">
    <source>
        <dbReference type="SAM" id="MobiDB-lite"/>
    </source>
</evidence>
<dbReference type="InterPro" id="IPR011009">
    <property type="entry name" value="Kinase-like_dom_sf"/>
</dbReference>
<dbReference type="Proteomes" id="UP000827986">
    <property type="component" value="Unassembled WGS sequence"/>
</dbReference>
<dbReference type="GO" id="GO:0005524">
    <property type="term" value="F:ATP binding"/>
    <property type="evidence" value="ECO:0007669"/>
    <property type="project" value="InterPro"/>
</dbReference>
<comment type="caution">
    <text evidence="3">The sequence shown here is derived from an EMBL/GenBank/DDBJ whole genome shotgun (WGS) entry which is preliminary data.</text>
</comment>
<evidence type="ECO:0000259" key="2">
    <source>
        <dbReference type="PROSITE" id="PS50011"/>
    </source>
</evidence>
<evidence type="ECO:0000313" key="4">
    <source>
        <dbReference type="Proteomes" id="UP000827986"/>
    </source>
</evidence>
<dbReference type="Gene3D" id="1.10.510.10">
    <property type="entry name" value="Transferase(Phosphotransferase) domain 1"/>
    <property type="match status" value="2"/>
</dbReference>
<dbReference type="PANTHER" id="PTHR11909">
    <property type="entry name" value="CASEIN KINASE-RELATED"/>
    <property type="match status" value="1"/>
</dbReference>
<evidence type="ECO:0000313" key="3">
    <source>
        <dbReference type="EMBL" id="KAH1184274.1"/>
    </source>
</evidence>